<keyword evidence="6" id="KW-1185">Reference proteome</keyword>
<keyword evidence="3" id="KW-1133">Transmembrane helix</keyword>
<dbReference type="InterPro" id="IPR012136">
    <property type="entry name" value="NADH_DH_b"/>
</dbReference>
<feature type="transmembrane region" description="Helical" evidence="3">
    <location>
        <begin position="56"/>
        <end position="75"/>
    </location>
</feature>
<dbReference type="RefSeq" id="WP_216008676.1">
    <property type="nucleotide sequence ID" value="NZ_JAHKPV010000019.1"/>
</dbReference>
<evidence type="ECO:0000313" key="5">
    <source>
        <dbReference type="EMBL" id="MBU2874866.1"/>
    </source>
</evidence>
<protein>
    <recommendedName>
        <fullName evidence="2">NAD(P) transhydrogenase subunit beta</fullName>
        <ecNumber evidence="2">7.1.1.1</ecNumber>
    </recommendedName>
    <alternativeName>
        <fullName evidence="2">Nicotinamide nucleotide transhydrogenase subunit beta</fullName>
    </alternativeName>
</protein>
<keyword evidence="3" id="KW-0812">Transmembrane</keyword>
<feature type="transmembrane region" description="Helical" evidence="3">
    <location>
        <begin position="31"/>
        <end position="50"/>
    </location>
</feature>
<evidence type="ECO:0000256" key="2">
    <source>
        <dbReference type="PIRNR" id="PIRNR000204"/>
    </source>
</evidence>
<reference evidence="5 6" key="1">
    <citation type="submission" date="2021-05" db="EMBL/GenBank/DDBJ databases">
        <title>Draft genomes of bacteria isolated from model marine particles.</title>
        <authorList>
            <person name="Datta M.S."/>
            <person name="Schwartzman J.A."/>
            <person name="Enke T.N."/>
            <person name="Saavedra J."/>
            <person name="Cermak N."/>
            <person name="Cordero O.X."/>
        </authorList>
    </citation>
    <scope>NUCLEOTIDE SEQUENCE [LARGE SCALE GENOMIC DNA]</scope>
    <source>
        <strain evidence="5 6">D2M19</strain>
    </source>
</reference>
<keyword evidence="2" id="KW-0521">NADP</keyword>
<feature type="transmembrane region" description="Helical" evidence="3">
    <location>
        <begin position="185"/>
        <end position="205"/>
    </location>
</feature>
<comment type="similarity">
    <text evidence="2">Belongs to the PNT beta subunit family.</text>
</comment>
<dbReference type="PIRSF" id="PIRSF000204">
    <property type="entry name" value="PNTB"/>
    <property type="match status" value="1"/>
</dbReference>
<keyword evidence="2" id="KW-1278">Translocase</keyword>
<comment type="function">
    <text evidence="2">The transhydrogenation between NADH and NADP is coupled to respiration and ATP hydrolysis and functions as a proton pump across the membrane.</text>
</comment>
<evidence type="ECO:0000256" key="3">
    <source>
        <dbReference type="SAM" id="Phobius"/>
    </source>
</evidence>
<proteinExistence type="inferred from homology"/>
<accession>A0ABS6A9P0</accession>
<feature type="transmembrane region" description="Helical" evidence="3">
    <location>
        <begin position="154"/>
        <end position="179"/>
    </location>
</feature>
<evidence type="ECO:0000313" key="6">
    <source>
        <dbReference type="Proteomes" id="UP000753376"/>
    </source>
</evidence>
<dbReference type="PANTHER" id="PTHR44758">
    <property type="entry name" value="NAD(P) TRANSHYDROGENASE SUBUNIT BETA"/>
    <property type="match status" value="1"/>
</dbReference>
<sequence>MSLSFVNLFYLLSAVLFIGGIKSLTHPRTAVRGNLMAAVGMLVAVVVTLLDQSILSYAWILAGALIGSVVGVLMATRIQMTAMPQMVALLNGFGGGASLAVAVASFLAINGPVAASGVIGMLAVGLTVLIGAITLTGSAVAFGKLQELLPGRAIGFKGITLFNGVMMVVALSIIAALTAGQGGTGLLLLLITIALVLGVTLVIPIGGADMPVVIALLNSYSGIAAAAAGFIMGNTVLIVSGALVGASGIILTRIMCVAMNRSLTGVLFGSISEEGGEQMDADEVYAGKVKSSSPEEISMLLETAQRVVIVPGFGLAMAQAQHAVRDLADTLERRGTEVIYGLHPVAGRMPGHMNVLLAEAEVDYDKMQTMEQVNPHFAQTDVVIVIGANDVTNPMAREDKGSPIYGMPILNVDQARTVVVVKRSLSPGFAGLPNPLFANSNTLMLFGDGKQMVLELAGALNEATPRQAA</sequence>
<dbReference type="EC" id="7.1.1.1" evidence="2"/>
<keyword evidence="2 3" id="KW-0472">Membrane</keyword>
<feature type="transmembrane region" description="Helical" evidence="3">
    <location>
        <begin position="6"/>
        <end position="24"/>
    </location>
</feature>
<evidence type="ECO:0000259" key="4">
    <source>
        <dbReference type="Pfam" id="PF02233"/>
    </source>
</evidence>
<comment type="catalytic activity">
    <reaction evidence="2">
        <text>NAD(+) + NADPH + H(+)(in) = NADH + NADP(+) + H(+)(out)</text>
        <dbReference type="Rhea" id="RHEA:47992"/>
        <dbReference type="ChEBI" id="CHEBI:15378"/>
        <dbReference type="ChEBI" id="CHEBI:57540"/>
        <dbReference type="ChEBI" id="CHEBI:57783"/>
        <dbReference type="ChEBI" id="CHEBI:57945"/>
        <dbReference type="ChEBI" id="CHEBI:58349"/>
        <dbReference type="EC" id="7.1.1.1"/>
    </reaction>
</comment>
<organism evidence="5 6">
    <name type="scientific">Marinobacter salexigens</name>
    <dbReference type="NCBI Taxonomy" id="1925763"/>
    <lineage>
        <taxon>Bacteria</taxon>
        <taxon>Pseudomonadati</taxon>
        <taxon>Pseudomonadota</taxon>
        <taxon>Gammaproteobacteria</taxon>
        <taxon>Pseudomonadales</taxon>
        <taxon>Marinobacteraceae</taxon>
        <taxon>Marinobacter</taxon>
    </lineage>
</organism>
<name>A0ABS6A9P0_9GAMM</name>
<dbReference type="Proteomes" id="UP000753376">
    <property type="component" value="Unassembled WGS sequence"/>
</dbReference>
<dbReference type="EMBL" id="JAHKPV010000019">
    <property type="protein sequence ID" value="MBU2874866.1"/>
    <property type="molecule type" value="Genomic_DNA"/>
</dbReference>
<keyword evidence="2" id="KW-0997">Cell inner membrane</keyword>
<gene>
    <name evidence="5" type="ORF">KO508_12730</name>
</gene>
<feature type="transmembrane region" description="Helical" evidence="3">
    <location>
        <begin position="237"/>
        <end position="256"/>
    </location>
</feature>
<comment type="caution">
    <text evidence="5">The sequence shown here is derived from an EMBL/GenBank/DDBJ whole genome shotgun (WGS) entry which is preliminary data.</text>
</comment>
<keyword evidence="1 2" id="KW-0520">NAD</keyword>
<dbReference type="PANTHER" id="PTHR44758:SF1">
    <property type="entry name" value="NAD(P) TRANSHYDROGENASE SUBUNIT BETA"/>
    <property type="match status" value="1"/>
</dbReference>
<dbReference type="InterPro" id="IPR034300">
    <property type="entry name" value="PNTB-like"/>
</dbReference>
<dbReference type="Pfam" id="PF02233">
    <property type="entry name" value="PNTB"/>
    <property type="match status" value="1"/>
</dbReference>
<feature type="transmembrane region" description="Helical" evidence="3">
    <location>
        <begin position="115"/>
        <end position="142"/>
    </location>
</feature>
<feature type="domain" description="NADP transhydrogenase beta-like" evidence="4">
    <location>
        <begin position="7"/>
        <end position="456"/>
    </location>
</feature>
<feature type="transmembrane region" description="Helical" evidence="3">
    <location>
        <begin position="87"/>
        <end position="109"/>
    </location>
</feature>
<keyword evidence="2" id="KW-1003">Cell membrane</keyword>
<feature type="transmembrane region" description="Helical" evidence="3">
    <location>
        <begin position="212"/>
        <end position="231"/>
    </location>
</feature>
<evidence type="ECO:0000256" key="1">
    <source>
        <dbReference type="ARBA" id="ARBA00023027"/>
    </source>
</evidence>